<organism evidence="2 3">
    <name type="scientific">Halocalculus aciditolerans</name>
    <dbReference type="NCBI Taxonomy" id="1383812"/>
    <lineage>
        <taxon>Archaea</taxon>
        <taxon>Methanobacteriati</taxon>
        <taxon>Methanobacteriota</taxon>
        <taxon>Stenosarchaea group</taxon>
        <taxon>Halobacteria</taxon>
        <taxon>Halobacteriales</taxon>
        <taxon>Halobacteriaceae</taxon>
        <taxon>Halocalculus</taxon>
    </lineage>
</organism>
<dbReference type="RefSeq" id="WP_188977156.1">
    <property type="nucleotide sequence ID" value="NZ_BMPG01000002.1"/>
</dbReference>
<keyword evidence="1" id="KW-1133">Transmembrane helix</keyword>
<feature type="transmembrane region" description="Helical" evidence="1">
    <location>
        <begin position="421"/>
        <end position="440"/>
    </location>
</feature>
<feature type="transmembrane region" description="Helical" evidence="1">
    <location>
        <begin position="68"/>
        <end position="92"/>
    </location>
</feature>
<feature type="transmembrane region" description="Helical" evidence="1">
    <location>
        <begin position="387"/>
        <end position="415"/>
    </location>
</feature>
<reference evidence="2" key="1">
    <citation type="journal article" date="2014" name="Int. J. Syst. Evol. Microbiol.">
        <title>Complete genome sequence of Corynebacterium casei LMG S-19264T (=DSM 44701T), isolated from a smear-ripened cheese.</title>
        <authorList>
            <consortium name="US DOE Joint Genome Institute (JGI-PGF)"/>
            <person name="Walter F."/>
            <person name="Albersmeier A."/>
            <person name="Kalinowski J."/>
            <person name="Ruckert C."/>
        </authorList>
    </citation>
    <scope>NUCLEOTIDE SEQUENCE</scope>
    <source>
        <strain evidence="2">JCM 19596</strain>
    </source>
</reference>
<feature type="transmembrane region" description="Helical" evidence="1">
    <location>
        <begin position="320"/>
        <end position="339"/>
    </location>
</feature>
<keyword evidence="1" id="KW-0812">Transmembrane</keyword>
<dbReference type="OrthoDB" id="293659at2157"/>
<keyword evidence="1" id="KW-0472">Membrane</keyword>
<evidence type="ECO:0000313" key="2">
    <source>
        <dbReference type="EMBL" id="GGL56309.1"/>
    </source>
</evidence>
<feature type="transmembrane region" description="Helical" evidence="1">
    <location>
        <begin position="345"/>
        <end position="366"/>
    </location>
</feature>
<keyword evidence="3" id="KW-1185">Reference proteome</keyword>
<feature type="transmembrane region" description="Helical" evidence="1">
    <location>
        <begin position="147"/>
        <end position="171"/>
    </location>
</feature>
<feature type="transmembrane region" description="Helical" evidence="1">
    <location>
        <begin position="461"/>
        <end position="485"/>
    </location>
</feature>
<dbReference type="Proteomes" id="UP000607197">
    <property type="component" value="Unassembled WGS sequence"/>
</dbReference>
<protein>
    <recommendedName>
        <fullName evidence="4">ABC-2 type transport system permease protein</fullName>
    </recommendedName>
</protein>
<dbReference type="EMBL" id="BMPG01000002">
    <property type="protein sequence ID" value="GGL56309.1"/>
    <property type="molecule type" value="Genomic_DNA"/>
</dbReference>
<sequence>MRGFPNPSHALAIGRFETVRRFRVVTGSALQLVALAVGALFLVGVAFGAAAGAYVVGGQLAAGAVSNAATYATWTASGIVLGLGGLTGFRIVGEQGEIDHEAGMLTTVPYRDVVGGILVAELVGVAVYLTPLALLVGGGLAVGSGSLLAGVCVPLAVGVLAVFAVTAGHAVGYVLRAGIARSPFFAAHKSKLAVGVFLAYMYFVTVYQDFSVFRPLLDAVGGTPVGWVGLAPLAALGTASPLLAVAGFAAVAAVTPVCLRAAVAAAGDAWYTETVASTRASGEHEETSVAGGRLASAVGGPSAWVARIALTRAYRRPIKVVFVLYPSFALVTPLADIAQTGEVPGALPVVIAVYGAWAAGAGFALNPLGDDGAMLPVTLTSGLSGRAYVRGLVTAAVLAGAGVVLPAALVLGVLVPLTPTQLLTLAAATLALLVGGSMLATGVGCAFPRFDAVRISRSRRVVAPSLIAFAVYSLVLFIVSLPGLATQSTLVASGIGNAVGLSAESVQVFGALVTAGFVGVAGYVSYRSAVDAVDSYTL</sequence>
<name>A0A830FKU1_9EURY</name>
<gene>
    <name evidence="2" type="ORF">GCM10009039_13030</name>
</gene>
<dbReference type="AlphaFoldDB" id="A0A830FKU1"/>
<feature type="transmembrane region" description="Helical" evidence="1">
    <location>
        <begin position="113"/>
        <end position="135"/>
    </location>
</feature>
<comment type="caution">
    <text evidence="2">The sequence shown here is derived from an EMBL/GenBank/DDBJ whole genome shotgun (WGS) entry which is preliminary data.</text>
</comment>
<feature type="transmembrane region" description="Helical" evidence="1">
    <location>
        <begin position="30"/>
        <end position="56"/>
    </location>
</feature>
<proteinExistence type="predicted"/>
<reference evidence="2" key="2">
    <citation type="submission" date="2020-09" db="EMBL/GenBank/DDBJ databases">
        <authorList>
            <person name="Sun Q."/>
            <person name="Ohkuma M."/>
        </authorList>
    </citation>
    <scope>NUCLEOTIDE SEQUENCE</scope>
    <source>
        <strain evidence="2">JCM 19596</strain>
    </source>
</reference>
<feature type="transmembrane region" description="Helical" evidence="1">
    <location>
        <begin position="230"/>
        <end position="254"/>
    </location>
</feature>
<feature type="transmembrane region" description="Helical" evidence="1">
    <location>
        <begin position="192"/>
        <end position="210"/>
    </location>
</feature>
<evidence type="ECO:0000256" key="1">
    <source>
        <dbReference type="SAM" id="Phobius"/>
    </source>
</evidence>
<accession>A0A830FKU1</accession>
<feature type="transmembrane region" description="Helical" evidence="1">
    <location>
        <begin position="505"/>
        <end position="526"/>
    </location>
</feature>
<evidence type="ECO:0008006" key="4">
    <source>
        <dbReference type="Google" id="ProtNLM"/>
    </source>
</evidence>
<evidence type="ECO:0000313" key="3">
    <source>
        <dbReference type="Proteomes" id="UP000607197"/>
    </source>
</evidence>